<gene>
    <name evidence="12" type="ORF">DCCM_4111</name>
</gene>
<dbReference type="Pfam" id="PF00486">
    <property type="entry name" value="Trans_reg_C"/>
    <property type="match status" value="1"/>
</dbReference>
<keyword evidence="13" id="KW-1185">Reference proteome</keyword>
<dbReference type="CDD" id="cd00383">
    <property type="entry name" value="trans_reg_C"/>
    <property type="match status" value="1"/>
</dbReference>
<comment type="caution">
    <text evidence="12">The sequence shown here is derived from an EMBL/GenBank/DDBJ whole genome shotgun (WGS) entry which is preliminary data.</text>
</comment>
<evidence type="ECO:0000256" key="1">
    <source>
        <dbReference type="ARBA" id="ARBA00018672"/>
    </source>
</evidence>
<dbReference type="Gene3D" id="1.10.10.10">
    <property type="entry name" value="Winged helix-like DNA-binding domain superfamily/Winged helix DNA-binding domain"/>
    <property type="match status" value="1"/>
</dbReference>
<dbReference type="PROSITE" id="PS50110">
    <property type="entry name" value="RESPONSE_REGULATORY"/>
    <property type="match status" value="1"/>
</dbReference>
<evidence type="ECO:0000256" key="6">
    <source>
        <dbReference type="ARBA" id="ARBA00023163"/>
    </source>
</evidence>
<feature type="domain" description="Response regulatory" evidence="10">
    <location>
        <begin position="31"/>
        <end position="144"/>
    </location>
</feature>
<evidence type="ECO:0000256" key="5">
    <source>
        <dbReference type="ARBA" id="ARBA00023125"/>
    </source>
</evidence>
<evidence type="ECO:0000313" key="13">
    <source>
        <dbReference type="Proteomes" id="UP000239549"/>
    </source>
</evidence>
<dbReference type="GO" id="GO:0005829">
    <property type="term" value="C:cytosol"/>
    <property type="evidence" value="ECO:0007669"/>
    <property type="project" value="TreeGrafter"/>
</dbReference>
<dbReference type="PANTHER" id="PTHR48111">
    <property type="entry name" value="REGULATOR OF RPOS"/>
    <property type="match status" value="1"/>
</dbReference>
<dbReference type="SMART" id="SM00862">
    <property type="entry name" value="Trans_reg_C"/>
    <property type="match status" value="1"/>
</dbReference>
<protein>
    <recommendedName>
        <fullName evidence="1">Stage 0 sporulation protein A homolog</fullName>
    </recommendedName>
</protein>
<dbReference type="EMBL" id="BFAV01000155">
    <property type="protein sequence ID" value="GBF34990.1"/>
    <property type="molecule type" value="Genomic_DNA"/>
</dbReference>
<dbReference type="Proteomes" id="UP000239549">
    <property type="component" value="Unassembled WGS sequence"/>
</dbReference>
<dbReference type="Gene3D" id="3.40.50.2300">
    <property type="match status" value="1"/>
</dbReference>
<feature type="domain" description="OmpR/PhoB-type" evidence="11">
    <location>
        <begin position="158"/>
        <end position="257"/>
    </location>
</feature>
<dbReference type="GO" id="GO:0032993">
    <property type="term" value="C:protein-DNA complex"/>
    <property type="evidence" value="ECO:0007669"/>
    <property type="project" value="TreeGrafter"/>
</dbReference>
<evidence type="ECO:0000256" key="8">
    <source>
        <dbReference type="PROSITE-ProRule" id="PRU00169"/>
    </source>
</evidence>
<accession>A0A2L2XFQ6</accession>
<proteinExistence type="predicted"/>
<dbReference type="InterPro" id="IPR036388">
    <property type="entry name" value="WH-like_DNA-bd_sf"/>
</dbReference>
<dbReference type="FunFam" id="1.10.10.10:FF:000018">
    <property type="entry name" value="DNA-binding response regulator ResD"/>
    <property type="match status" value="1"/>
</dbReference>
<dbReference type="InterPro" id="IPR039420">
    <property type="entry name" value="WalR-like"/>
</dbReference>
<dbReference type="InterPro" id="IPR001867">
    <property type="entry name" value="OmpR/PhoB-type_DNA-bd"/>
</dbReference>
<dbReference type="Gene3D" id="6.10.250.690">
    <property type="match status" value="1"/>
</dbReference>
<keyword evidence="5 9" id="KW-0238">DNA-binding</keyword>
<dbReference type="PANTHER" id="PTHR48111:SF21">
    <property type="entry name" value="DNA-BINDING DUAL MASTER TRANSCRIPTIONAL REGULATOR RPAA"/>
    <property type="match status" value="1"/>
</dbReference>
<dbReference type="FunFam" id="3.40.50.2300:FF:000001">
    <property type="entry name" value="DNA-binding response regulator PhoB"/>
    <property type="match status" value="1"/>
</dbReference>
<feature type="modified residue" description="4-aspartylphosphate" evidence="8">
    <location>
        <position position="80"/>
    </location>
</feature>
<evidence type="ECO:0000256" key="3">
    <source>
        <dbReference type="ARBA" id="ARBA00023012"/>
    </source>
</evidence>
<comment type="function">
    <text evidence="7">May play the central regulatory role in sporulation. It may be an element of the effector pathway responsible for the activation of sporulation genes in response to nutritional stress. Spo0A may act in concert with spo0H (a sigma factor) to control the expression of some genes that are critical to the sporulation process.</text>
</comment>
<sequence>MTPLLFLGGQWLWYILEGKLYVVVRGLAALRILVVDDEEKIRDLVITYLLAEGYDAEGAADGRQAVRALSQKDFDLVILDLMMPGMDGWSVCREIRKSSDIPVIILTARGDEIDRVLGLELGADDYVVKPFSPRELVARVKAVLRRARKQEPEAAEGEKDIQHNGLRINRASRKVTVNGRLLQLTPKEYDLMLNLAGSPGRVFTREQLLENVWGYNFFGEARTVDTHITRLREKISRVPGARQYIHTVWGVGYKFEVEK</sequence>
<dbReference type="InterPro" id="IPR001789">
    <property type="entry name" value="Sig_transdc_resp-reg_receiver"/>
</dbReference>
<evidence type="ECO:0000313" key="12">
    <source>
        <dbReference type="EMBL" id="GBF34990.1"/>
    </source>
</evidence>
<dbReference type="InterPro" id="IPR011006">
    <property type="entry name" value="CheY-like_superfamily"/>
</dbReference>
<evidence type="ECO:0000256" key="2">
    <source>
        <dbReference type="ARBA" id="ARBA00022553"/>
    </source>
</evidence>
<dbReference type="Pfam" id="PF00072">
    <property type="entry name" value="Response_reg"/>
    <property type="match status" value="1"/>
</dbReference>
<dbReference type="InterPro" id="IPR016032">
    <property type="entry name" value="Sig_transdc_resp-reg_C-effctor"/>
</dbReference>
<dbReference type="GO" id="GO:0006355">
    <property type="term" value="P:regulation of DNA-templated transcription"/>
    <property type="evidence" value="ECO:0007669"/>
    <property type="project" value="InterPro"/>
</dbReference>
<dbReference type="SUPFAM" id="SSF46894">
    <property type="entry name" value="C-terminal effector domain of the bipartite response regulators"/>
    <property type="match status" value="1"/>
</dbReference>
<keyword evidence="2 8" id="KW-0597">Phosphoprotein</keyword>
<reference evidence="13" key="1">
    <citation type="submission" date="2018-02" db="EMBL/GenBank/DDBJ databases">
        <title>Genome sequence of Desulfocucumis palustris strain NAW-5.</title>
        <authorList>
            <person name="Watanabe M."/>
            <person name="Kojima H."/>
            <person name="Fukui M."/>
        </authorList>
    </citation>
    <scope>NUCLEOTIDE SEQUENCE [LARGE SCALE GENOMIC DNA]</scope>
    <source>
        <strain evidence="13">NAW-5</strain>
    </source>
</reference>
<evidence type="ECO:0000256" key="9">
    <source>
        <dbReference type="PROSITE-ProRule" id="PRU01091"/>
    </source>
</evidence>
<keyword evidence="4" id="KW-0805">Transcription regulation</keyword>
<evidence type="ECO:0000259" key="11">
    <source>
        <dbReference type="PROSITE" id="PS51755"/>
    </source>
</evidence>
<keyword evidence="6" id="KW-0804">Transcription</keyword>
<keyword evidence="3" id="KW-0902">Two-component regulatory system</keyword>
<dbReference type="PROSITE" id="PS51755">
    <property type="entry name" value="OMPR_PHOB"/>
    <property type="match status" value="1"/>
</dbReference>
<evidence type="ECO:0000256" key="4">
    <source>
        <dbReference type="ARBA" id="ARBA00023015"/>
    </source>
</evidence>
<name>A0A2L2XFQ6_9FIRM</name>
<dbReference type="AlphaFoldDB" id="A0A2L2XFQ6"/>
<organism evidence="12 13">
    <name type="scientific">Desulfocucumis palustris</name>
    <dbReference type="NCBI Taxonomy" id="1898651"/>
    <lineage>
        <taxon>Bacteria</taxon>
        <taxon>Bacillati</taxon>
        <taxon>Bacillota</taxon>
        <taxon>Clostridia</taxon>
        <taxon>Eubacteriales</taxon>
        <taxon>Desulfocucumaceae</taxon>
        <taxon>Desulfocucumis</taxon>
    </lineage>
</organism>
<evidence type="ECO:0000259" key="10">
    <source>
        <dbReference type="PROSITE" id="PS50110"/>
    </source>
</evidence>
<dbReference type="GO" id="GO:0000976">
    <property type="term" value="F:transcription cis-regulatory region binding"/>
    <property type="evidence" value="ECO:0007669"/>
    <property type="project" value="TreeGrafter"/>
</dbReference>
<dbReference type="SUPFAM" id="SSF52172">
    <property type="entry name" value="CheY-like"/>
    <property type="match status" value="1"/>
</dbReference>
<feature type="DNA-binding region" description="OmpR/PhoB-type" evidence="9">
    <location>
        <begin position="158"/>
        <end position="257"/>
    </location>
</feature>
<dbReference type="GO" id="GO:0000156">
    <property type="term" value="F:phosphorelay response regulator activity"/>
    <property type="evidence" value="ECO:0007669"/>
    <property type="project" value="TreeGrafter"/>
</dbReference>
<dbReference type="SMART" id="SM00448">
    <property type="entry name" value="REC"/>
    <property type="match status" value="1"/>
</dbReference>
<evidence type="ECO:0000256" key="7">
    <source>
        <dbReference type="ARBA" id="ARBA00024867"/>
    </source>
</evidence>